<gene>
    <name evidence="1" type="ordered locus">CLIBASIA_04660</name>
</gene>
<evidence type="ECO:0000313" key="2">
    <source>
        <dbReference type="Proteomes" id="UP000002744"/>
    </source>
</evidence>
<protein>
    <submittedName>
        <fullName evidence="1">Uncharacterized protein</fullName>
    </submittedName>
</protein>
<dbReference type="AlphaFoldDB" id="C6XGK0"/>
<evidence type="ECO:0000313" key="1">
    <source>
        <dbReference type="EMBL" id="ACT57503.1"/>
    </source>
</evidence>
<name>C6XGK0_LIBAP</name>
<accession>C6XGK0</accession>
<proteinExistence type="predicted"/>
<sequence>MINAMNGAMVATHAQRAIYDKKDGWNLKKNIKIDNMSS</sequence>
<reference evidence="1 2" key="2">
    <citation type="journal article" date="2011" name="Appl. Environ. Microbiol.">
        <title>Diversity and plasticity of the intracellular plant pathogen and insect symbiont, 'Candidatus Liberibacter asiaticus', revealed by hyper variable prophage genes with intragenic tandem repeats.</title>
        <authorList>
            <person name="Zhou L."/>
            <person name="Powell C.A."/>
            <person name="Hoffman M.T."/>
            <person name="Li W."/>
            <person name="Fan G."/>
            <person name="Liu B."/>
            <person name="Lin H."/>
            <person name="Duan Y."/>
        </authorList>
    </citation>
    <scope>NUCLEOTIDE SEQUENCE [LARGE SCALE GENOMIC DNA]</scope>
    <source>
        <strain evidence="2">psy62</strain>
    </source>
</reference>
<dbReference type="EMBL" id="CP001677">
    <property type="protein sequence ID" value="ACT57503.1"/>
    <property type="molecule type" value="Genomic_DNA"/>
</dbReference>
<dbReference type="Proteomes" id="UP000002744">
    <property type="component" value="Chromosome"/>
</dbReference>
<organism evidence="1 2">
    <name type="scientific">Liberibacter asiaticus (strain psy62)</name>
    <dbReference type="NCBI Taxonomy" id="537021"/>
    <lineage>
        <taxon>Bacteria</taxon>
        <taxon>Pseudomonadati</taxon>
        <taxon>Pseudomonadota</taxon>
        <taxon>Alphaproteobacteria</taxon>
        <taxon>Hyphomicrobiales</taxon>
        <taxon>Rhizobiaceae</taxon>
        <taxon>Liberibacter</taxon>
    </lineage>
</organism>
<dbReference type="HOGENOM" id="CLU_3326074_0_0_5"/>
<dbReference type="KEGG" id="las:CLIBASIA_04660"/>
<dbReference type="STRING" id="537021.CLIBASIA_04660"/>
<reference evidence="1 2" key="1">
    <citation type="journal article" date="2009" name="Mol. Plant Microbe Interact.">
        <title>Complete genome sequence of citrus huanglongbing bacterium, 'Candidatus Liberibacter asiaticus' obtained through metagenomics.</title>
        <authorList>
            <person name="Duan Y."/>
            <person name="Zhou L."/>
            <person name="Hall D.G."/>
            <person name="Li W."/>
            <person name="Doddapaneni H."/>
            <person name="Lin H."/>
            <person name="Liu L."/>
            <person name="Vahling C.M."/>
            <person name="Gabriel D.W."/>
            <person name="Williams K.P."/>
            <person name="Dickerman A."/>
            <person name="Sun Y."/>
            <person name="Gottwald T."/>
        </authorList>
    </citation>
    <scope>NUCLEOTIDE SEQUENCE [LARGE SCALE GENOMIC DNA]</scope>
    <source>
        <strain evidence="2">psy62</strain>
    </source>
</reference>